<dbReference type="AntiFam" id="ANF00261">
    <property type="entry name" value="Protein of unknown function (DUF1534)"/>
</dbReference>
<feature type="compositionally biased region" description="Basic residues" evidence="1">
    <location>
        <begin position="7"/>
        <end position="26"/>
    </location>
</feature>
<gene>
    <name evidence="2" type="ORF">GIV53_03840</name>
</gene>
<feature type="region of interest" description="Disordered" evidence="1">
    <location>
        <begin position="1"/>
        <end position="41"/>
    </location>
</feature>
<evidence type="ECO:0000313" key="3">
    <source>
        <dbReference type="Proteomes" id="UP000814010"/>
    </source>
</evidence>
<protein>
    <submittedName>
        <fullName evidence="2">DUF1534 domain-containing protein</fullName>
    </submittedName>
</protein>
<proteinExistence type="predicted"/>
<dbReference type="AlphaFoldDB" id="A0A9Q4A1M8"/>
<dbReference type="EMBL" id="WKAE01000023">
    <property type="protein sequence ID" value="MCF5628454.1"/>
    <property type="molecule type" value="Genomic_DNA"/>
</dbReference>
<name>A0A9Q4A1M8_PSESX</name>
<comment type="caution">
    <text evidence="2">The sequence shown here is derived from an EMBL/GenBank/DDBJ whole genome shotgun (WGS) entry which is preliminary data.</text>
</comment>
<accession>A0A9Q4A1M8</accession>
<evidence type="ECO:0000313" key="2">
    <source>
        <dbReference type="EMBL" id="MCF5628454.1"/>
    </source>
</evidence>
<organism evidence="2 3">
    <name type="scientific">Pseudomonas syringae</name>
    <dbReference type="NCBI Taxonomy" id="317"/>
    <lineage>
        <taxon>Bacteria</taxon>
        <taxon>Pseudomonadati</taxon>
        <taxon>Pseudomonadota</taxon>
        <taxon>Gammaproteobacteria</taxon>
        <taxon>Pseudomonadales</taxon>
        <taxon>Pseudomonadaceae</taxon>
        <taxon>Pseudomonas</taxon>
    </lineage>
</organism>
<evidence type="ECO:0000256" key="1">
    <source>
        <dbReference type="SAM" id="MobiDB-lite"/>
    </source>
</evidence>
<sequence>MGDASRHRSASRRALRIGRRASRTACRRGASHDSRDYRSSRSSVGMPWVTLRVTDLRHTACSNRTPSPCAEKTRKSLLSDFIISCTMTYDIGTGPVIF</sequence>
<feature type="compositionally biased region" description="Basic and acidic residues" evidence="1">
    <location>
        <begin position="30"/>
        <end position="39"/>
    </location>
</feature>
<dbReference type="Proteomes" id="UP000814010">
    <property type="component" value="Unassembled WGS sequence"/>
</dbReference>
<reference evidence="2" key="1">
    <citation type="submission" date="2019-11" db="EMBL/GenBank/DDBJ databases">
        <title>Epiphytic Pseudomonas syringae from cherry orchards.</title>
        <authorList>
            <person name="Hulin M.T."/>
        </authorList>
    </citation>
    <scope>NUCLEOTIDE SEQUENCE</scope>
    <source>
        <strain evidence="2">PA-2-5E</strain>
    </source>
</reference>